<reference evidence="3" key="1">
    <citation type="submission" date="2016-11" db="UniProtKB">
        <authorList>
            <consortium name="WormBaseParasite"/>
        </authorList>
    </citation>
    <scope>IDENTIFICATION</scope>
</reference>
<evidence type="ECO:0000313" key="2">
    <source>
        <dbReference type="Proteomes" id="UP000095287"/>
    </source>
</evidence>
<feature type="compositionally biased region" description="Pro residues" evidence="1">
    <location>
        <begin position="87"/>
        <end position="99"/>
    </location>
</feature>
<accession>A0A1I8AN78</accession>
<proteinExistence type="predicted"/>
<evidence type="ECO:0000256" key="1">
    <source>
        <dbReference type="SAM" id="MobiDB-lite"/>
    </source>
</evidence>
<protein>
    <submittedName>
        <fullName evidence="3">MAM domain-containing protein</fullName>
    </submittedName>
</protein>
<dbReference type="Proteomes" id="UP000095287">
    <property type="component" value="Unplaced"/>
</dbReference>
<keyword evidence="2" id="KW-1185">Reference proteome</keyword>
<evidence type="ECO:0000313" key="3">
    <source>
        <dbReference type="WBParaSite" id="L893_g7332.t1"/>
    </source>
</evidence>
<organism evidence="2 3">
    <name type="scientific">Steinernema glaseri</name>
    <dbReference type="NCBI Taxonomy" id="37863"/>
    <lineage>
        <taxon>Eukaryota</taxon>
        <taxon>Metazoa</taxon>
        <taxon>Ecdysozoa</taxon>
        <taxon>Nematoda</taxon>
        <taxon>Chromadorea</taxon>
        <taxon>Rhabditida</taxon>
        <taxon>Tylenchina</taxon>
        <taxon>Panagrolaimomorpha</taxon>
        <taxon>Strongyloidoidea</taxon>
        <taxon>Steinernematidae</taxon>
        <taxon>Steinernema</taxon>
    </lineage>
</organism>
<sequence length="131" mass="14672">MQNGPSVLFAELKNDVFWRHDWTEVRIQEPFYTLSFRHRFSCKEGFLGNICEYRVPEPTEAPSTTTQAQTVEASTTTEALLQSTYSSPPPKPTTAPPTLPSSTISTRLFPKAEEPFPLLPIANELATLAQE</sequence>
<dbReference type="WBParaSite" id="L893_g7332.t1">
    <property type="protein sequence ID" value="L893_g7332.t1"/>
    <property type="gene ID" value="L893_g7332"/>
</dbReference>
<feature type="compositionally biased region" description="Polar residues" evidence="1">
    <location>
        <begin position="61"/>
        <end position="82"/>
    </location>
</feature>
<feature type="region of interest" description="Disordered" evidence="1">
    <location>
        <begin position="59"/>
        <end position="102"/>
    </location>
</feature>
<dbReference type="AlphaFoldDB" id="A0A1I8AN78"/>
<name>A0A1I8AN78_9BILA</name>